<dbReference type="EMBL" id="JACHHT010000002">
    <property type="protein sequence ID" value="MBB6521948.1"/>
    <property type="molecule type" value="Genomic_DNA"/>
</dbReference>
<accession>A0A7X0JUI1</accession>
<sequence>MSVGCELSDSCMKLAQFQGLILDGWLVVDCAFSNADE</sequence>
<protein>
    <submittedName>
        <fullName evidence="1">Uncharacterized protein</fullName>
    </submittedName>
</protein>
<comment type="caution">
    <text evidence="1">The sequence shown here is derived from an EMBL/GenBank/DDBJ whole genome shotgun (WGS) entry which is preliminary data.</text>
</comment>
<dbReference type="InParanoid" id="A0A7X0JUI1"/>
<reference evidence="1 2" key="1">
    <citation type="submission" date="2020-08" db="EMBL/GenBank/DDBJ databases">
        <title>Genomic Encyclopedia of Type Strains, Phase IV (KMG-IV): sequencing the most valuable type-strain genomes for metagenomic binning, comparative biology and taxonomic classification.</title>
        <authorList>
            <person name="Goeker M."/>
        </authorList>
    </citation>
    <scope>NUCLEOTIDE SEQUENCE [LARGE SCALE GENOMIC DNA]</scope>
    <source>
        <strain evidence="1 2">DSM 22368</strain>
    </source>
</reference>
<proteinExistence type="predicted"/>
<keyword evidence="2" id="KW-1185">Reference proteome</keyword>
<evidence type="ECO:0000313" key="1">
    <source>
        <dbReference type="EMBL" id="MBB6521948.1"/>
    </source>
</evidence>
<dbReference type="AlphaFoldDB" id="A0A7X0JUI1"/>
<gene>
    <name evidence="1" type="ORF">HNR48_002233</name>
</gene>
<organism evidence="1 2">
    <name type="scientific">Pseudoteredinibacter isoporae</name>
    <dbReference type="NCBI Taxonomy" id="570281"/>
    <lineage>
        <taxon>Bacteria</taxon>
        <taxon>Pseudomonadati</taxon>
        <taxon>Pseudomonadota</taxon>
        <taxon>Gammaproteobacteria</taxon>
        <taxon>Cellvibrionales</taxon>
        <taxon>Cellvibrionaceae</taxon>
        <taxon>Pseudoteredinibacter</taxon>
    </lineage>
</organism>
<dbReference type="Proteomes" id="UP000528457">
    <property type="component" value="Unassembled WGS sequence"/>
</dbReference>
<evidence type="ECO:0000313" key="2">
    <source>
        <dbReference type="Proteomes" id="UP000528457"/>
    </source>
</evidence>
<name>A0A7X0JUI1_9GAMM</name>